<dbReference type="GO" id="GO:0071555">
    <property type="term" value="P:cell wall organization"/>
    <property type="evidence" value="ECO:0007669"/>
    <property type="project" value="UniProtKB-KW"/>
</dbReference>
<organism evidence="15 16">
    <name type="scientific">Lancefieldella parvula</name>
    <dbReference type="NCBI Taxonomy" id="1382"/>
    <lineage>
        <taxon>Bacteria</taxon>
        <taxon>Bacillati</taxon>
        <taxon>Actinomycetota</taxon>
        <taxon>Coriobacteriia</taxon>
        <taxon>Coriobacteriales</taxon>
        <taxon>Atopobiaceae</taxon>
        <taxon>Lancefieldella</taxon>
    </lineage>
</organism>
<feature type="binding site" evidence="12">
    <location>
        <position position="266"/>
    </location>
    <ligand>
        <name>Mg(2+)</name>
        <dbReference type="ChEBI" id="CHEBI:18420"/>
        <label>1</label>
    </ligand>
</feature>
<keyword evidence="4 10" id="KW-0436">Ligase</keyword>
<comment type="subcellular location">
    <subcellularLocation>
        <location evidence="1 10">Cytoplasm</location>
    </subcellularLocation>
</comment>
<evidence type="ECO:0000256" key="13">
    <source>
        <dbReference type="PROSITE-ProRule" id="PRU00409"/>
    </source>
</evidence>
<dbReference type="GO" id="GO:0008360">
    <property type="term" value="P:regulation of cell shape"/>
    <property type="evidence" value="ECO:0007669"/>
    <property type="project" value="UniProtKB-KW"/>
</dbReference>
<keyword evidence="9 10" id="KW-0961">Cell wall biogenesis/degradation</keyword>
<dbReference type="InterPro" id="IPR011761">
    <property type="entry name" value="ATP-grasp"/>
</dbReference>
<dbReference type="InterPro" id="IPR005905">
    <property type="entry name" value="D_ala_D_ala"/>
</dbReference>
<evidence type="ECO:0000256" key="1">
    <source>
        <dbReference type="ARBA" id="ARBA00004496"/>
    </source>
</evidence>
<dbReference type="InterPro" id="IPR000291">
    <property type="entry name" value="D-Ala_lig_Van_CS"/>
</dbReference>
<evidence type="ECO:0000256" key="9">
    <source>
        <dbReference type="ARBA" id="ARBA00023316"/>
    </source>
</evidence>
<dbReference type="EMBL" id="JABZGT010000128">
    <property type="protein sequence ID" value="MBF4809148.1"/>
    <property type="molecule type" value="Genomic_DNA"/>
</dbReference>
<sequence>MTREELKKLHVAVVSGGWSDEHEIAMESGKQCAAALKEAGFTSVDLLDVAEKDFVVTLAQGGYDVVYVAMHGRFGEDGCIQGLLEILHIPYTFSGVLASAMGTEKELSKLMYRQAGVPTPKGIDVPAGTVFTDEQVDKLIEDLGLPMFVKPSGNGSSYGVTRVTSREELPAALELAGEQGERILIEESIAGTEITVPVIGNENPTALPIVEIVTGDEFYSIKTKYEPASLHHVIPARLEPAVYARAQELAIKAHNALGCRGVSRSDFIVTEDGVPVVLETNTIPGMTARSLLPDSARTGGIDFPELCTRFIEFALEDRQ</sequence>
<keyword evidence="12" id="KW-0460">Magnesium</keyword>
<feature type="binding site" evidence="12">
    <location>
        <position position="279"/>
    </location>
    <ligand>
        <name>Mg(2+)</name>
        <dbReference type="ChEBI" id="CHEBI:18420"/>
        <label>2</label>
    </ligand>
</feature>
<proteinExistence type="inferred from homology"/>
<evidence type="ECO:0000256" key="11">
    <source>
        <dbReference type="PIRSR" id="PIRSR039102-1"/>
    </source>
</evidence>
<dbReference type="NCBIfam" id="TIGR01205">
    <property type="entry name" value="D_ala_D_alaTIGR"/>
    <property type="match status" value="1"/>
</dbReference>
<dbReference type="GO" id="GO:0046872">
    <property type="term" value="F:metal ion binding"/>
    <property type="evidence" value="ECO:0007669"/>
    <property type="project" value="UniProtKB-KW"/>
</dbReference>
<dbReference type="PANTHER" id="PTHR23132:SF23">
    <property type="entry name" value="D-ALANINE--D-ALANINE LIGASE B"/>
    <property type="match status" value="1"/>
</dbReference>
<dbReference type="PROSITE" id="PS00843">
    <property type="entry name" value="DALA_DALA_LIGASE_1"/>
    <property type="match status" value="1"/>
</dbReference>
<comment type="caution">
    <text evidence="15">The sequence shown here is derived from an EMBL/GenBank/DDBJ whole genome shotgun (WGS) entry which is preliminary data.</text>
</comment>
<dbReference type="Gene3D" id="3.40.50.20">
    <property type="match status" value="1"/>
</dbReference>
<keyword evidence="12" id="KW-0479">Metal-binding</keyword>
<dbReference type="HAMAP" id="MF_00047">
    <property type="entry name" value="Dala_Dala_lig"/>
    <property type="match status" value="1"/>
</dbReference>
<feature type="domain" description="ATP-grasp" evidence="14">
    <location>
        <begin position="109"/>
        <end position="312"/>
    </location>
</feature>
<dbReference type="GO" id="GO:0009252">
    <property type="term" value="P:peptidoglycan biosynthetic process"/>
    <property type="evidence" value="ECO:0007669"/>
    <property type="project" value="UniProtKB-UniRule"/>
</dbReference>
<feature type="active site" evidence="11">
    <location>
        <position position="290"/>
    </location>
</feature>
<comment type="catalytic activity">
    <reaction evidence="10">
        <text>2 D-alanine + ATP = D-alanyl-D-alanine + ADP + phosphate + H(+)</text>
        <dbReference type="Rhea" id="RHEA:11224"/>
        <dbReference type="ChEBI" id="CHEBI:15378"/>
        <dbReference type="ChEBI" id="CHEBI:30616"/>
        <dbReference type="ChEBI" id="CHEBI:43474"/>
        <dbReference type="ChEBI" id="CHEBI:57416"/>
        <dbReference type="ChEBI" id="CHEBI:57822"/>
        <dbReference type="ChEBI" id="CHEBI:456216"/>
        <dbReference type="EC" id="6.3.2.4"/>
    </reaction>
</comment>
<comment type="function">
    <text evidence="10">Cell wall formation.</text>
</comment>
<evidence type="ECO:0000256" key="5">
    <source>
        <dbReference type="ARBA" id="ARBA00022741"/>
    </source>
</evidence>
<feature type="active site" evidence="11">
    <location>
        <position position="21"/>
    </location>
</feature>
<dbReference type="InterPro" id="IPR013815">
    <property type="entry name" value="ATP_grasp_subdomain_1"/>
</dbReference>
<dbReference type="InterPro" id="IPR011095">
    <property type="entry name" value="Dala_Dala_lig_C"/>
</dbReference>
<comment type="cofactor">
    <cofactor evidence="12">
        <name>Mg(2+)</name>
        <dbReference type="ChEBI" id="CHEBI:18420"/>
    </cofactor>
    <cofactor evidence="12">
        <name>Mn(2+)</name>
        <dbReference type="ChEBI" id="CHEBI:29035"/>
    </cofactor>
    <text evidence="12">Binds 2 magnesium or manganese ions per subunit.</text>
</comment>
<evidence type="ECO:0000256" key="6">
    <source>
        <dbReference type="ARBA" id="ARBA00022840"/>
    </source>
</evidence>
<evidence type="ECO:0000256" key="2">
    <source>
        <dbReference type="ARBA" id="ARBA00010871"/>
    </source>
</evidence>
<dbReference type="PROSITE" id="PS00844">
    <property type="entry name" value="DALA_DALA_LIGASE_2"/>
    <property type="match status" value="1"/>
</dbReference>
<evidence type="ECO:0000256" key="4">
    <source>
        <dbReference type="ARBA" id="ARBA00022598"/>
    </source>
</evidence>
<dbReference type="EC" id="6.3.2.4" evidence="10"/>
<evidence type="ECO:0000313" key="16">
    <source>
        <dbReference type="Proteomes" id="UP000772566"/>
    </source>
</evidence>
<dbReference type="Gene3D" id="3.30.470.20">
    <property type="entry name" value="ATP-grasp fold, B domain"/>
    <property type="match status" value="1"/>
</dbReference>
<name>A0A930YPK1_9ACTN</name>
<evidence type="ECO:0000313" key="15">
    <source>
        <dbReference type="EMBL" id="MBF4809148.1"/>
    </source>
</evidence>
<gene>
    <name evidence="10" type="primary">ddl</name>
    <name evidence="15" type="ORF">HXK23_02835</name>
</gene>
<keyword evidence="8 10" id="KW-0573">Peptidoglycan synthesis</keyword>
<keyword evidence="3 10" id="KW-0963">Cytoplasm</keyword>
<dbReference type="GO" id="GO:0005524">
    <property type="term" value="F:ATP binding"/>
    <property type="evidence" value="ECO:0007669"/>
    <property type="project" value="UniProtKB-UniRule"/>
</dbReference>
<evidence type="ECO:0000256" key="3">
    <source>
        <dbReference type="ARBA" id="ARBA00022490"/>
    </source>
</evidence>
<reference evidence="15" key="1">
    <citation type="submission" date="2020-04" db="EMBL/GenBank/DDBJ databases">
        <title>Deep metagenomics examines the oral microbiome during advanced dental caries in children, revealing novel taxa and co-occurrences with host molecules.</title>
        <authorList>
            <person name="Baker J.L."/>
            <person name="Morton J.T."/>
            <person name="Dinis M."/>
            <person name="Alvarez R."/>
            <person name="Tran N.C."/>
            <person name="Knight R."/>
            <person name="Edlund A."/>
        </authorList>
    </citation>
    <scope>NUCLEOTIDE SEQUENCE</scope>
    <source>
        <strain evidence="15">JCVI_22A_bin.2</strain>
    </source>
</reference>
<accession>A0A930YPK1</accession>
<feature type="binding site" evidence="12">
    <location>
        <position position="279"/>
    </location>
    <ligand>
        <name>Mg(2+)</name>
        <dbReference type="ChEBI" id="CHEBI:18420"/>
        <label>1</label>
    </ligand>
</feature>
<keyword evidence="6 13" id="KW-0067">ATP-binding</keyword>
<dbReference type="PIRSF" id="PIRSF039102">
    <property type="entry name" value="Ddl/VanB"/>
    <property type="match status" value="1"/>
</dbReference>
<keyword evidence="7 10" id="KW-0133">Cell shape</keyword>
<keyword evidence="12" id="KW-0464">Manganese</keyword>
<dbReference type="GO" id="GO:0005737">
    <property type="term" value="C:cytoplasm"/>
    <property type="evidence" value="ECO:0007669"/>
    <property type="project" value="UniProtKB-SubCell"/>
</dbReference>
<keyword evidence="5 13" id="KW-0547">Nucleotide-binding</keyword>
<evidence type="ECO:0000256" key="12">
    <source>
        <dbReference type="PIRSR" id="PIRSR039102-3"/>
    </source>
</evidence>
<dbReference type="Proteomes" id="UP000772566">
    <property type="component" value="Unassembled WGS sequence"/>
</dbReference>
<evidence type="ECO:0000256" key="7">
    <source>
        <dbReference type="ARBA" id="ARBA00022960"/>
    </source>
</evidence>
<dbReference type="Gene3D" id="3.30.1490.20">
    <property type="entry name" value="ATP-grasp fold, A domain"/>
    <property type="match status" value="1"/>
</dbReference>
<protein>
    <recommendedName>
        <fullName evidence="10">D-alanine--D-alanine ligase</fullName>
        <ecNumber evidence="10">6.3.2.4</ecNumber>
    </recommendedName>
    <alternativeName>
        <fullName evidence="10">D-Ala-D-Ala ligase</fullName>
    </alternativeName>
    <alternativeName>
        <fullName evidence="10">D-alanylalanine synthetase</fullName>
    </alternativeName>
</protein>
<dbReference type="AlphaFoldDB" id="A0A930YPK1"/>
<feature type="active site" evidence="11">
    <location>
        <position position="156"/>
    </location>
</feature>
<dbReference type="SUPFAM" id="SSF56059">
    <property type="entry name" value="Glutathione synthetase ATP-binding domain-like"/>
    <property type="match status" value="1"/>
</dbReference>
<dbReference type="InterPro" id="IPR011127">
    <property type="entry name" value="Dala_Dala_lig_N"/>
</dbReference>
<comment type="similarity">
    <text evidence="2 10">Belongs to the D-alanine--D-alanine ligase family.</text>
</comment>
<dbReference type="Pfam" id="PF01820">
    <property type="entry name" value="Dala_Dala_lig_N"/>
    <property type="match status" value="1"/>
</dbReference>
<dbReference type="SUPFAM" id="SSF52440">
    <property type="entry name" value="PreATP-grasp domain"/>
    <property type="match status" value="1"/>
</dbReference>
<dbReference type="Pfam" id="PF07478">
    <property type="entry name" value="Dala_Dala_lig_C"/>
    <property type="match status" value="1"/>
</dbReference>
<feature type="binding site" evidence="12">
    <location>
        <position position="281"/>
    </location>
    <ligand>
        <name>Mg(2+)</name>
        <dbReference type="ChEBI" id="CHEBI:18420"/>
        <label>2</label>
    </ligand>
</feature>
<dbReference type="GO" id="GO:0008716">
    <property type="term" value="F:D-alanine-D-alanine ligase activity"/>
    <property type="evidence" value="ECO:0007669"/>
    <property type="project" value="UniProtKB-UniRule"/>
</dbReference>
<dbReference type="InterPro" id="IPR016185">
    <property type="entry name" value="PreATP-grasp_dom_sf"/>
</dbReference>
<dbReference type="NCBIfam" id="NF002378">
    <property type="entry name" value="PRK01372.1"/>
    <property type="match status" value="1"/>
</dbReference>
<evidence type="ECO:0000256" key="10">
    <source>
        <dbReference type="HAMAP-Rule" id="MF_00047"/>
    </source>
</evidence>
<evidence type="ECO:0000259" key="14">
    <source>
        <dbReference type="PROSITE" id="PS50975"/>
    </source>
</evidence>
<evidence type="ECO:0000256" key="8">
    <source>
        <dbReference type="ARBA" id="ARBA00022984"/>
    </source>
</evidence>
<comment type="pathway">
    <text evidence="10">Cell wall biogenesis; peptidoglycan biosynthesis.</text>
</comment>
<dbReference type="PROSITE" id="PS50975">
    <property type="entry name" value="ATP_GRASP"/>
    <property type="match status" value="1"/>
</dbReference>
<dbReference type="PANTHER" id="PTHR23132">
    <property type="entry name" value="D-ALANINE--D-ALANINE LIGASE"/>
    <property type="match status" value="1"/>
</dbReference>